<organism evidence="1 2">
    <name type="scientific">Alternaria alternata</name>
    <name type="common">Alternaria rot fungus</name>
    <name type="synonym">Torula alternata</name>
    <dbReference type="NCBI Taxonomy" id="5599"/>
    <lineage>
        <taxon>Eukaryota</taxon>
        <taxon>Fungi</taxon>
        <taxon>Dikarya</taxon>
        <taxon>Ascomycota</taxon>
        <taxon>Pezizomycotina</taxon>
        <taxon>Dothideomycetes</taxon>
        <taxon>Pleosporomycetidae</taxon>
        <taxon>Pleosporales</taxon>
        <taxon>Pleosporineae</taxon>
        <taxon>Pleosporaceae</taxon>
        <taxon>Alternaria</taxon>
        <taxon>Alternaria sect. Alternaria</taxon>
        <taxon>Alternaria alternata complex</taxon>
    </lineage>
</organism>
<sequence length="87" mass="9498">MPSPTPCTASPGAFSIAPPLLSDTPVQRASISHIRFAAPCRIVLAVLPLYAVDAAPLNPPDQVFNQRSVRYNNNRYACLLHASRQRK</sequence>
<accession>A0A4Q4MH64</accession>
<comment type="caution">
    <text evidence="1">The sequence shown here is derived from an EMBL/GenBank/DDBJ whole genome shotgun (WGS) entry which is preliminary data.</text>
</comment>
<evidence type="ECO:0000313" key="2">
    <source>
        <dbReference type="Proteomes" id="UP000291422"/>
    </source>
</evidence>
<proteinExistence type="predicted"/>
<protein>
    <submittedName>
        <fullName evidence="1">Uncharacterized protein</fullName>
    </submittedName>
</protein>
<name>A0A4Q4MH64_ALTAL</name>
<evidence type="ECO:0000313" key="1">
    <source>
        <dbReference type="EMBL" id="RYN51617.1"/>
    </source>
</evidence>
<gene>
    <name evidence="1" type="ORF">AA0117_g13386</name>
</gene>
<dbReference type="Proteomes" id="UP000291422">
    <property type="component" value="Unassembled WGS sequence"/>
</dbReference>
<reference evidence="2" key="1">
    <citation type="journal article" date="2019" name="bioRxiv">
        <title>Genomics, evolutionary history and diagnostics of the Alternaria alternata species group including apple and Asian pear pathotypes.</title>
        <authorList>
            <person name="Armitage A.D."/>
            <person name="Cockerton H.M."/>
            <person name="Sreenivasaprasad S."/>
            <person name="Woodhall J.W."/>
            <person name="Lane C.R."/>
            <person name="Harrison R.J."/>
            <person name="Clarkson J.P."/>
        </authorList>
    </citation>
    <scope>NUCLEOTIDE SEQUENCE [LARGE SCALE GENOMIC DNA]</scope>
    <source>
        <strain evidence="2">FERA 1177</strain>
    </source>
</reference>
<dbReference type="EMBL" id="PDXD01000281">
    <property type="protein sequence ID" value="RYN51617.1"/>
    <property type="molecule type" value="Genomic_DNA"/>
</dbReference>
<dbReference type="AlphaFoldDB" id="A0A4Q4MH64"/>